<dbReference type="InterPro" id="IPR047092">
    <property type="entry name" value="AFUB_07903/YDR124W-like_hel"/>
</dbReference>
<evidence type="ECO:0000256" key="1">
    <source>
        <dbReference type="SAM" id="MobiDB-lite"/>
    </source>
</evidence>
<comment type="caution">
    <text evidence="3">The sequence shown here is derived from an EMBL/GenBank/DDBJ whole genome shotgun (WGS) entry which is preliminary data.</text>
</comment>
<feature type="domain" description="Subtelomeric hrmA-associated cluster protein AFUB-079030/YDR124W-like helical bundle" evidence="2">
    <location>
        <begin position="126"/>
        <end position="266"/>
    </location>
</feature>
<dbReference type="RefSeq" id="XP_013263186.1">
    <property type="nucleotide sequence ID" value="XM_013407732.1"/>
</dbReference>
<dbReference type="PANTHER" id="PTHR36102:SF1">
    <property type="entry name" value="YDR124W-LIKE HELICAL BUNDLE DOMAIN-CONTAINING PROTEIN"/>
    <property type="match status" value="1"/>
</dbReference>
<dbReference type="Pfam" id="PF11001">
    <property type="entry name" value="AFUB_07903_YDR124W_hel"/>
    <property type="match status" value="1"/>
</dbReference>
<dbReference type="InterPro" id="IPR021264">
    <property type="entry name" value="AFUB_079030/YDR124W-like"/>
</dbReference>
<dbReference type="Proteomes" id="UP000027920">
    <property type="component" value="Unassembled WGS sequence"/>
</dbReference>
<accession>A0A072PL33</accession>
<evidence type="ECO:0000313" key="3">
    <source>
        <dbReference type="EMBL" id="KEF60596.1"/>
    </source>
</evidence>
<feature type="region of interest" description="Disordered" evidence="1">
    <location>
        <begin position="292"/>
        <end position="385"/>
    </location>
</feature>
<dbReference type="EMBL" id="AMGV01000002">
    <property type="protein sequence ID" value="KEF60596.1"/>
    <property type="molecule type" value="Genomic_DNA"/>
</dbReference>
<dbReference type="VEuPathDB" id="FungiDB:A1O9_02157"/>
<dbReference type="AlphaFoldDB" id="A0A072PL33"/>
<evidence type="ECO:0000313" key="4">
    <source>
        <dbReference type="Proteomes" id="UP000027920"/>
    </source>
</evidence>
<gene>
    <name evidence="3" type="ORF">A1O9_02157</name>
</gene>
<feature type="region of interest" description="Disordered" evidence="1">
    <location>
        <begin position="52"/>
        <end position="92"/>
    </location>
</feature>
<keyword evidence="4" id="KW-1185">Reference proteome</keyword>
<dbReference type="OrthoDB" id="5338458at2759"/>
<evidence type="ECO:0000259" key="2">
    <source>
        <dbReference type="Pfam" id="PF11001"/>
    </source>
</evidence>
<reference evidence="3 4" key="1">
    <citation type="submission" date="2013-03" db="EMBL/GenBank/DDBJ databases">
        <title>The Genome Sequence of Exophiala aquamarina CBS 119918.</title>
        <authorList>
            <consortium name="The Broad Institute Genomics Platform"/>
            <person name="Cuomo C."/>
            <person name="de Hoog S."/>
            <person name="Gorbushina A."/>
            <person name="Walker B."/>
            <person name="Young S.K."/>
            <person name="Zeng Q."/>
            <person name="Gargeya S."/>
            <person name="Fitzgerald M."/>
            <person name="Haas B."/>
            <person name="Abouelleil A."/>
            <person name="Allen A.W."/>
            <person name="Alvarado L."/>
            <person name="Arachchi H.M."/>
            <person name="Berlin A.M."/>
            <person name="Chapman S.B."/>
            <person name="Gainer-Dewar J."/>
            <person name="Goldberg J."/>
            <person name="Griggs A."/>
            <person name="Gujja S."/>
            <person name="Hansen M."/>
            <person name="Howarth C."/>
            <person name="Imamovic A."/>
            <person name="Ireland A."/>
            <person name="Larimer J."/>
            <person name="McCowan C."/>
            <person name="Murphy C."/>
            <person name="Pearson M."/>
            <person name="Poon T.W."/>
            <person name="Priest M."/>
            <person name="Roberts A."/>
            <person name="Saif S."/>
            <person name="Shea T."/>
            <person name="Sisk P."/>
            <person name="Sykes S."/>
            <person name="Wortman J."/>
            <person name="Nusbaum C."/>
            <person name="Birren B."/>
        </authorList>
    </citation>
    <scope>NUCLEOTIDE SEQUENCE [LARGE SCALE GENOMIC DNA]</scope>
    <source>
        <strain evidence="3 4">CBS 119918</strain>
    </source>
</reference>
<feature type="region of interest" description="Disordered" evidence="1">
    <location>
        <begin position="163"/>
        <end position="183"/>
    </location>
</feature>
<proteinExistence type="predicted"/>
<feature type="region of interest" description="Disordered" evidence="1">
    <location>
        <begin position="574"/>
        <end position="595"/>
    </location>
</feature>
<dbReference type="PANTHER" id="PTHR36102">
    <property type="entry name" value="CHROMOSOME 10, WHOLE GENOME SHOTGUN SEQUENCE"/>
    <property type="match status" value="1"/>
</dbReference>
<dbReference type="HOGENOM" id="CLU_431495_0_0_1"/>
<dbReference type="GeneID" id="25277102"/>
<organism evidence="3 4">
    <name type="scientific">Exophiala aquamarina CBS 119918</name>
    <dbReference type="NCBI Taxonomy" id="1182545"/>
    <lineage>
        <taxon>Eukaryota</taxon>
        <taxon>Fungi</taxon>
        <taxon>Dikarya</taxon>
        <taxon>Ascomycota</taxon>
        <taxon>Pezizomycotina</taxon>
        <taxon>Eurotiomycetes</taxon>
        <taxon>Chaetothyriomycetidae</taxon>
        <taxon>Chaetothyriales</taxon>
        <taxon>Herpotrichiellaceae</taxon>
        <taxon>Exophiala</taxon>
    </lineage>
</organism>
<sequence>MAANDMGDVEILSSPNLKQDKWAIMQDSQETFKQYLEVPAAARLGAGQSLKGRSQLKKSLHPPGLQTSLPEGSVSYVTPRPAKRQRSRTLNGLRTSLPVTIPVRQPRDRRSRRPSVNPASLLQVEVQETEQLEKWFREAFLTMQQVACRLVAKVWIKKIHPKKQSTHPYNGGMPRDQPPDSNRTRPPYWPIGVIHREPDHIGRDDRVNLLVCLIMHTPQPIILNPADPESQLVVPATELLDCLEEKRGELKDGPYEIVKEVIRVRHNMERFECGEIDGDNVVFLPDYSDRSTSAQLDSETELSSADGHGHGIKSEGSAGDEMGDEHTLTPESSTLHSPVENPRGDDRSLGSRPRRSATTEKARSRLTATQRSRPSLSAAGQLPSVVIPRGPQESLIDMAMGMGRFECNMDATMQDAMIDQPGGDIHQIHAQTPMMLGMNQELPTELSMVPDSFDQDVNASAHEVVLTDHRSPHDMMDGISHAMQSQSGVNYQAWLPALSNISPGPSHSMFGMASHIPIQAQELQHGYFDPSPADLVGGIQSSLPLMNPSASYQHVSHHLNRTLPVRGMSESHTRMIPPTEHNLDASTGSAPYYHM</sequence>
<dbReference type="STRING" id="1182545.A0A072PL33"/>
<protein>
    <recommendedName>
        <fullName evidence="2">Subtelomeric hrmA-associated cluster protein AFUB-079030/YDR124W-like helical bundle domain-containing protein</fullName>
    </recommendedName>
</protein>
<feature type="compositionally biased region" description="Polar residues" evidence="1">
    <location>
        <begin position="292"/>
        <end position="303"/>
    </location>
</feature>
<feature type="compositionally biased region" description="Polar residues" evidence="1">
    <location>
        <begin position="366"/>
        <end position="375"/>
    </location>
</feature>
<name>A0A072PL33_9EURO</name>